<proteinExistence type="predicted"/>
<reference evidence="3" key="1">
    <citation type="submission" date="2023-07" db="EMBL/GenBank/DDBJ databases">
        <title>Chromosome-level genome assembly of Artemia franciscana.</title>
        <authorList>
            <person name="Jo E."/>
        </authorList>
    </citation>
    <scope>NUCLEOTIDE SEQUENCE</scope>
    <source>
        <tissue evidence="3">Whole body</tissue>
    </source>
</reference>
<keyword evidence="4" id="KW-1185">Reference proteome</keyword>
<name>A0AA88L701_ARTSF</name>
<comment type="caution">
    <text evidence="3">The sequence shown here is derived from an EMBL/GenBank/DDBJ whole genome shotgun (WGS) entry which is preliminary data.</text>
</comment>
<dbReference type="AlphaFoldDB" id="A0AA88L701"/>
<feature type="signal peptide" evidence="2">
    <location>
        <begin position="1"/>
        <end position="19"/>
    </location>
</feature>
<evidence type="ECO:0000256" key="1">
    <source>
        <dbReference type="SAM" id="MobiDB-lite"/>
    </source>
</evidence>
<dbReference type="Proteomes" id="UP001187531">
    <property type="component" value="Unassembled WGS sequence"/>
</dbReference>
<accession>A0AA88L701</accession>
<organism evidence="3 4">
    <name type="scientific">Artemia franciscana</name>
    <name type="common">Brine shrimp</name>
    <name type="synonym">Artemia sanfranciscana</name>
    <dbReference type="NCBI Taxonomy" id="6661"/>
    <lineage>
        <taxon>Eukaryota</taxon>
        <taxon>Metazoa</taxon>
        <taxon>Ecdysozoa</taxon>
        <taxon>Arthropoda</taxon>
        <taxon>Crustacea</taxon>
        <taxon>Branchiopoda</taxon>
        <taxon>Anostraca</taxon>
        <taxon>Artemiidae</taxon>
        <taxon>Artemia</taxon>
    </lineage>
</organism>
<feature type="compositionally biased region" description="Basic residues" evidence="1">
    <location>
        <begin position="151"/>
        <end position="163"/>
    </location>
</feature>
<evidence type="ECO:0000256" key="2">
    <source>
        <dbReference type="SAM" id="SignalP"/>
    </source>
</evidence>
<feature type="chain" id="PRO_5041692207" evidence="2">
    <location>
        <begin position="20"/>
        <end position="342"/>
    </location>
</feature>
<protein>
    <submittedName>
        <fullName evidence="3">Uncharacterized protein</fullName>
    </submittedName>
</protein>
<keyword evidence="2" id="KW-0732">Signal</keyword>
<evidence type="ECO:0000313" key="4">
    <source>
        <dbReference type="Proteomes" id="UP001187531"/>
    </source>
</evidence>
<sequence length="342" mass="39056">MAQSLVICILLALFTSSFALPKPSHNKDFSSKRVKRDNGNQYLDAVDVTSQPSLRAPGMIDDLLISDGLRDSESNVMEDGSYEQQQEDTDIGDLVASLPLASDDGEDDDVDLTLYPQGWNDQTDDEIYDGQVYDRRKRNVAATLNLANQHFHAKNKHSSRAARKRLENARHPAQAPAKKNRTKRGVSQRNQQTLSDEDLLNLILLADEMQARKQQKYRDQYGHQRRPLISEEDPLLAAALLAAQAEDEENLYDGYQQDEDDDLYAPLAHTRGRVPMYSSKVYPDQYSGMEYTDNAYRRSGYRQPYLAAQKRSSRNLDNDKLYAIAQMLGKPHTEKHYRRQRT</sequence>
<feature type="region of interest" description="Disordered" evidence="1">
    <location>
        <begin position="151"/>
        <end position="193"/>
    </location>
</feature>
<gene>
    <name evidence="3" type="ORF">QYM36_009833</name>
</gene>
<evidence type="ECO:0000313" key="3">
    <source>
        <dbReference type="EMBL" id="KAK2714971.1"/>
    </source>
</evidence>
<dbReference type="EMBL" id="JAVRJZ010000012">
    <property type="protein sequence ID" value="KAK2714971.1"/>
    <property type="molecule type" value="Genomic_DNA"/>
</dbReference>